<accession>A0A118NYA2</accession>
<reference evidence="3" key="1">
    <citation type="submission" date="2017-09" db="EMBL/GenBank/DDBJ databases">
        <title>FDA dAtabase for Regulatory Grade micrObial Sequences (FDA-ARGOS): Supporting development and validation of Infectious Disease Dx tests.</title>
        <authorList>
            <person name="Minogue T."/>
            <person name="Wolcott M."/>
            <person name="Wasieloski L."/>
            <person name="Aguilar W."/>
            <person name="Moore D."/>
            <person name="Tallon L."/>
            <person name="Sadzewicz L."/>
            <person name="Ott S."/>
            <person name="Zhao X."/>
            <person name="Nagaraj S."/>
            <person name="Vavikolanu K."/>
            <person name="Aluvathingal J."/>
            <person name="Nadendla S."/>
            <person name="Sichtig H."/>
        </authorList>
    </citation>
    <scope>NUCLEOTIDE SEQUENCE [LARGE SCALE GENOMIC DNA]</scope>
    <source>
        <strain evidence="3">FDAARGOS_390</strain>
    </source>
</reference>
<dbReference type="InterPro" id="IPR029068">
    <property type="entry name" value="Glyas_Bleomycin-R_OHBP_Dase"/>
</dbReference>
<evidence type="ECO:0000313" key="3">
    <source>
        <dbReference type="Proteomes" id="UP000220629"/>
    </source>
</evidence>
<dbReference type="PANTHER" id="PTHR36113">
    <property type="entry name" value="LYASE, PUTATIVE-RELATED-RELATED"/>
    <property type="match status" value="1"/>
</dbReference>
<gene>
    <name evidence="2" type="ORF">CRM94_07995</name>
</gene>
<dbReference type="InterPro" id="IPR037523">
    <property type="entry name" value="VOC_core"/>
</dbReference>
<dbReference type="Pfam" id="PF00903">
    <property type="entry name" value="Glyoxalase"/>
    <property type="match status" value="1"/>
</dbReference>
<dbReference type="Proteomes" id="UP000220629">
    <property type="component" value="Unassembled WGS sequence"/>
</dbReference>
<keyword evidence="1" id="KW-0479">Metal-binding</keyword>
<protein>
    <submittedName>
        <fullName evidence="2">Glyoxalase</fullName>
    </submittedName>
</protein>
<comment type="caution">
    <text evidence="2">The sequence shown here is derived from an EMBL/GenBank/DDBJ whole genome shotgun (WGS) entry which is preliminary data.</text>
</comment>
<organism evidence="2 3">
    <name type="scientific">Burkholderia gladioli</name>
    <name type="common">Pseudomonas marginata</name>
    <name type="synonym">Phytomonas marginata</name>
    <dbReference type="NCBI Taxonomy" id="28095"/>
    <lineage>
        <taxon>Bacteria</taxon>
        <taxon>Pseudomonadati</taxon>
        <taxon>Pseudomonadota</taxon>
        <taxon>Betaproteobacteria</taxon>
        <taxon>Burkholderiales</taxon>
        <taxon>Burkholderiaceae</taxon>
        <taxon>Burkholderia</taxon>
    </lineage>
</organism>
<dbReference type="PANTHER" id="PTHR36113:SF6">
    <property type="entry name" value="FOSFOMYCIN RESISTANCE PROTEIN FOSX"/>
    <property type="match status" value="1"/>
</dbReference>
<dbReference type="RefSeq" id="WP_060001890.1">
    <property type="nucleotide sequence ID" value="NZ_CADEPO010000024.1"/>
</dbReference>
<name>A0A118NYA2_BURGA</name>
<dbReference type="GO" id="GO:0046872">
    <property type="term" value="F:metal ion binding"/>
    <property type="evidence" value="ECO:0007669"/>
    <property type="project" value="UniProtKB-KW"/>
</dbReference>
<dbReference type="InterPro" id="IPR051332">
    <property type="entry name" value="Fosfomycin_Res_Enzymes"/>
</dbReference>
<dbReference type="AlphaFoldDB" id="A0A118NYA2"/>
<proteinExistence type="predicted"/>
<evidence type="ECO:0000256" key="1">
    <source>
        <dbReference type="ARBA" id="ARBA00022723"/>
    </source>
</evidence>
<evidence type="ECO:0000313" key="2">
    <source>
        <dbReference type="EMBL" id="PEH42085.1"/>
    </source>
</evidence>
<dbReference type="EMBL" id="PDDY01000001">
    <property type="protein sequence ID" value="PEH42085.1"/>
    <property type="molecule type" value="Genomic_DNA"/>
</dbReference>
<dbReference type="Gene3D" id="3.10.180.10">
    <property type="entry name" value="2,3-Dihydroxybiphenyl 1,2-Dioxygenase, domain 1"/>
    <property type="match status" value="1"/>
</dbReference>
<dbReference type="SUPFAM" id="SSF54593">
    <property type="entry name" value="Glyoxalase/Bleomycin resistance protein/Dihydroxybiphenyl dioxygenase"/>
    <property type="match status" value="1"/>
</dbReference>
<dbReference type="InterPro" id="IPR004360">
    <property type="entry name" value="Glyas_Fos-R_dOase_dom"/>
</dbReference>
<dbReference type="PROSITE" id="PS51819">
    <property type="entry name" value="VOC"/>
    <property type="match status" value="1"/>
</dbReference>
<sequence>MSDSALTCGIDHLGLTVRDLAQTRDFFVQCLGWKLVGERPDYPAAFVSDGHLVLTLWQLKESEAPVEFDRKRNVGLHHLALRVASEAALNAVHQRASAWPGVRVEFAPEPLGKGPKRHTMIYEPGGIRLEFDHDTSKPA</sequence>